<dbReference type="InterPro" id="IPR000914">
    <property type="entry name" value="SBP_5_dom"/>
</dbReference>
<keyword evidence="2" id="KW-0813">Transport</keyword>
<dbReference type="Pfam" id="PF00496">
    <property type="entry name" value="SBP_bac_5"/>
    <property type="match status" value="1"/>
</dbReference>
<dbReference type="GO" id="GO:0043190">
    <property type="term" value="C:ATP-binding cassette (ABC) transporter complex"/>
    <property type="evidence" value="ECO:0007669"/>
    <property type="project" value="InterPro"/>
</dbReference>
<feature type="chain" id="PRO_5039101738" evidence="4">
    <location>
        <begin position="24"/>
        <end position="551"/>
    </location>
</feature>
<reference evidence="6 7" key="1">
    <citation type="submission" date="2018-09" db="EMBL/GenBank/DDBJ databases">
        <title>Paenibacillus aracenensis nov. sp. isolated from a cave in southern Spain.</title>
        <authorList>
            <person name="Jurado V."/>
            <person name="Gutierrez-Patricio S."/>
            <person name="Gonzalez-Pimentel J.L."/>
            <person name="Miller A.Z."/>
            <person name="Laiz L."/>
            <person name="Saiz-Jimenez C."/>
        </authorList>
    </citation>
    <scope>NUCLEOTIDE SEQUENCE [LARGE SCALE GENOMIC DNA]</scope>
    <source>
        <strain evidence="6 7">JCM 19203</strain>
    </source>
</reference>
<dbReference type="OrthoDB" id="9796817at2"/>
<gene>
    <name evidence="6" type="ORF">D3P09_21505</name>
</gene>
<keyword evidence="7" id="KW-1185">Reference proteome</keyword>
<dbReference type="InterPro" id="IPR030678">
    <property type="entry name" value="Peptide/Ni-bd"/>
</dbReference>
<dbReference type="CDD" id="cd00995">
    <property type="entry name" value="PBP2_NikA_DppA_OppA_like"/>
    <property type="match status" value="1"/>
</dbReference>
<evidence type="ECO:0000256" key="4">
    <source>
        <dbReference type="SAM" id="SignalP"/>
    </source>
</evidence>
<dbReference type="SUPFAM" id="SSF53850">
    <property type="entry name" value="Periplasmic binding protein-like II"/>
    <property type="match status" value="1"/>
</dbReference>
<evidence type="ECO:0000259" key="5">
    <source>
        <dbReference type="Pfam" id="PF00496"/>
    </source>
</evidence>
<dbReference type="Gene3D" id="3.40.190.10">
    <property type="entry name" value="Periplasmic binding protein-like II"/>
    <property type="match status" value="1"/>
</dbReference>
<sequence length="551" mass="61134">MKKKSLILFVAIFALLISACSKPAGPEASPSAQSAGESVTQPVQETPAATPKILTIGIVNAPVTLNQINTQGSSASLAPINLLNDALLDVTDEAEFIPKLAESIETTDKQTYRIKLKENARWNDGTPFTTADVAFTLKAALHPKVDTSFQLSFIEGLNDAGKLDEGVTEIAGLNVIDAATFEIKTRSPIDPLVFNERFGVKVNFLPQHILKDVSPEQLATHEYFQRPAVTIGPFKFASYVQGQHVEVTKNENYYLDVPKIDTIFIKVLPAANLVAQLQTGEIGMNSLPVGLVPITDYDKVIGFDNVNVTSAPASEPAELFFNVEKLPDKKVRQAIAHALNRPQIVEKLLKGQAEIIDGGIPSKHPYFNANIKNYDYDPEKSKQLLKEANWDASQKLTFLIPVGNKVREQAADILVQNLEAAGFKIDVQKFDFPTLIDKVEKGEHHITIFTRDYYIEPSLYFTTYKSNDPESVIRYNNPLVDELIQKGEQEIDEAKRHEIYNQLQEVLHEDVPTLAVYSEKRLQVVSKDVLVGKPLNLGTFNNVNQWDLAAK</sequence>
<accession>A0A3A6PM93</accession>
<feature type="domain" description="Solute-binding protein family 5" evidence="5">
    <location>
        <begin position="95"/>
        <end position="466"/>
    </location>
</feature>
<keyword evidence="3 4" id="KW-0732">Signal</keyword>
<evidence type="ECO:0000313" key="6">
    <source>
        <dbReference type="EMBL" id="RJX37561.1"/>
    </source>
</evidence>
<dbReference type="PROSITE" id="PS51257">
    <property type="entry name" value="PROKAR_LIPOPROTEIN"/>
    <property type="match status" value="1"/>
</dbReference>
<dbReference type="AlphaFoldDB" id="A0A3A6PM93"/>
<evidence type="ECO:0000256" key="3">
    <source>
        <dbReference type="ARBA" id="ARBA00022729"/>
    </source>
</evidence>
<dbReference type="PANTHER" id="PTHR30290">
    <property type="entry name" value="PERIPLASMIC BINDING COMPONENT OF ABC TRANSPORTER"/>
    <property type="match status" value="1"/>
</dbReference>
<evidence type="ECO:0000256" key="1">
    <source>
        <dbReference type="ARBA" id="ARBA00005695"/>
    </source>
</evidence>
<protein>
    <submittedName>
        <fullName evidence="6">ABC transporter substrate-binding protein</fullName>
    </submittedName>
</protein>
<dbReference type="RefSeq" id="WP_120113486.1">
    <property type="nucleotide sequence ID" value="NZ_QXQB01000005.1"/>
</dbReference>
<name>A0A3A6PM93_9BACL</name>
<dbReference type="EMBL" id="QXQB01000005">
    <property type="protein sequence ID" value="RJX37561.1"/>
    <property type="molecule type" value="Genomic_DNA"/>
</dbReference>
<feature type="signal peptide" evidence="4">
    <location>
        <begin position="1"/>
        <end position="23"/>
    </location>
</feature>
<comment type="similarity">
    <text evidence="1">Belongs to the bacterial solute-binding protein 5 family.</text>
</comment>
<dbReference type="Gene3D" id="3.90.76.10">
    <property type="entry name" value="Dipeptide-binding Protein, Domain 1"/>
    <property type="match status" value="1"/>
</dbReference>
<dbReference type="PANTHER" id="PTHR30290:SF9">
    <property type="entry name" value="OLIGOPEPTIDE-BINDING PROTEIN APPA"/>
    <property type="match status" value="1"/>
</dbReference>
<dbReference type="GO" id="GO:0042597">
    <property type="term" value="C:periplasmic space"/>
    <property type="evidence" value="ECO:0007669"/>
    <property type="project" value="UniProtKB-ARBA"/>
</dbReference>
<dbReference type="InterPro" id="IPR039424">
    <property type="entry name" value="SBP_5"/>
</dbReference>
<dbReference type="Gene3D" id="3.10.105.10">
    <property type="entry name" value="Dipeptide-binding Protein, Domain 3"/>
    <property type="match status" value="1"/>
</dbReference>
<dbReference type="GO" id="GO:1904680">
    <property type="term" value="F:peptide transmembrane transporter activity"/>
    <property type="evidence" value="ECO:0007669"/>
    <property type="project" value="TreeGrafter"/>
</dbReference>
<organism evidence="6 7">
    <name type="scientific">Paenibacillus pinisoli</name>
    <dbReference type="NCBI Taxonomy" id="1276110"/>
    <lineage>
        <taxon>Bacteria</taxon>
        <taxon>Bacillati</taxon>
        <taxon>Bacillota</taxon>
        <taxon>Bacilli</taxon>
        <taxon>Bacillales</taxon>
        <taxon>Paenibacillaceae</taxon>
        <taxon>Paenibacillus</taxon>
    </lineage>
</organism>
<dbReference type="Proteomes" id="UP000267798">
    <property type="component" value="Unassembled WGS sequence"/>
</dbReference>
<comment type="caution">
    <text evidence="6">The sequence shown here is derived from an EMBL/GenBank/DDBJ whole genome shotgun (WGS) entry which is preliminary data.</text>
</comment>
<evidence type="ECO:0000313" key="7">
    <source>
        <dbReference type="Proteomes" id="UP000267798"/>
    </source>
</evidence>
<evidence type="ECO:0000256" key="2">
    <source>
        <dbReference type="ARBA" id="ARBA00022448"/>
    </source>
</evidence>
<dbReference type="GO" id="GO:0015833">
    <property type="term" value="P:peptide transport"/>
    <property type="evidence" value="ECO:0007669"/>
    <property type="project" value="TreeGrafter"/>
</dbReference>
<dbReference type="PIRSF" id="PIRSF002741">
    <property type="entry name" value="MppA"/>
    <property type="match status" value="1"/>
</dbReference>
<proteinExistence type="inferred from homology"/>